<dbReference type="EMBL" id="CTEF01000011">
    <property type="protein sequence ID" value="CQD25357.1"/>
    <property type="molecule type" value="Genomic_DNA"/>
</dbReference>
<proteinExistence type="predicted"/>
<gene>
    <name evidence="5" type="ORF">AWB98_29250</name>
    <name evidence="2" type="ORF">BN970_03329</name>
    <name evidence="3" type="ORF">BN970_07159</name>
    <name evidence="4" type="ORF">BN970_07175</name>
</gene>
<dbReference type="Proteomes" id="UP000193811">
    <property type="component" value="Unassembled WGS sequence"/>
</dbReference>
<protein>
    <submittedName>
        <fullName evidence="2">Uncharacterized protein</fullName>
    </submittedName>
</protein>
<sequence>MSFWIIGTDHLMPAVGKARCICTKQVNDCCPFHGEVVRVDVQPYTPSGLDEFHPDSTHNPNPEHSNG</sequence>
<reference evidence="2 6" key="1">
    <citation type="submission" date="2015-03" db="EMBL/GenBank/DDBJ databases">
        <authorList>
            <person name="Murphy D."/>
        </authorList>
    </citation>
    <scope>NUCLEOTIDE SEQUENCE [LARGE SCALE GENOMIC DNA]</scope>
    <source>
        <strain evidence="2 6">D16</strain>
    </source>
</reference>
<evidence type="ECO:0000313" key="7">
    <source>
        <dbReference type="Proteomes" id="UP000193811"/>
    </source>
</evidence>
<evidence type="ECO:0000313" key="5">
    <source>
        <dbReference type="EMBL" id="ORV20034.1"/>
    </source>
</evidence>
<dbReference type="RefSeq" id="WP_085142986.1">
    <property type="nucleotide sequence ID" value="NZ_JACKVA010000026.1"/>
</dbReference>
<evidence type="ECO:0000313" key="6">
    <source>
        <dbReference type="Proteomes" id="UP000182227"/>
    </source>
</evidence>
<feature type="region of interest" description="Disordered" evidence="1">
    <location>
        <begin position="44"/>
        <end position="67"/>
    </location>
</feature>
<dbReference type="AlphaFoldDB" id="A0A0U1DJ95"/>
<dbReference type="Proteomes" id="UP000182227">
    <property type="component" value="Unassembled WGS sequence"/>
</dbReference>
<accession>A0A0U1DJ95</accession>
<reference evidence="5 7" key="2">
    <citation type="submission" date="2016-01" db="EMBL/GenBank/DDBJ databases">
        <title>The new phylogeny of the genus Mycobacterium.</title>
        <authorList>
            <person name="Tarcisio F."/>
            <person name="Conor M."/>
            <person name="Antonella G."/>
            <person name="Elisabetta G."/>
            <person name="Giulia F.S."/>
            <person name="Sara T."/>
            <person name="Anna F."/>
            <person name="Clotilde B."/>
            <person name="Roberto B."/>
            <person name="Veronica D.S."/>
            <person name="Fabio R."/>
            <person name="Monica P."/>
            <person name="Olivier J."/>
            <person name="Enrico T."/>
            <person name="Nicola S."/>
        </authorList>
    </citation>
    <scope>NUCLEOTIDE SEQUENCE [LARGE SCALE GENOMIC DNA]</scope>
    <source>
        <strain evidence="5 7">CCUG 50187</strain>
    </source>
</reference>
<dbReference type="EMBL" id="LQOP01000036">
    <property type="protein sequence ID" value="ORV20034.1"/>
    <property type="molecule type" value="Genomic_DNA"/>
</dbReference>
<name>A0A0U1DJ95_9MYCO</name>
<evidence type="ECO:0000313" key="2">
    <source>
        <dbReference type="EMBL" id="CQD15809.1"/>
    </source>
</evidence>
<dbReference type="GeneID" id="44300046"/>
<organism evidence="2 6">
    <name type="scientific">Mycolicibacterium conceptionense</name>
    <dbReference type="NCBI Taxonomy" id="451644"/>
    <lineage>
        <taxon>Bacteria</taxon>
        <taxon>Bacillati</taxon>
        <taxon>Actinomycetota</taxon>
        <taxon>Actinomycetes</taxon>
        <taxon>Mycobacteriales</taxon>
        <taxon>Mycobacteriaceae</taxon>
        <taxon>Mycolicibacterium</taxon>
    </lineage>
</organism>
<evidence type="ECO:0000313" key="4">
    <source>
        <dbReference type="EMBL" id="CQD25372.1"/>
    </source>
</evidence>
<evidence type="ECO:0000313" key="3">
    <source>
        <dbReference type="EMBL" id="CQD25357.1"/>
    </source>
</evidence>
<dbReference type="EMBL" id="CTEF01000018">
    <property type="protein sequence ID" value="CQD25372.1"/>
    <property type="molecule type" value="Genomic_DNA"/>
</dbReference>
<keyword evidence="7" id="KW-1185">Reference proteome</keyword>
<dbReference type="EMBL" id="CTEF01000002">
    <property type="protein sequence ID" value="CQD15809.1"/>
    <property type="molecule type" value="Genomic_DNA"/>
</dbReference>
<feature type="compositionally biased region" description="Polar residues" evidence="1">
    <location>
        <begin position="57"/>
        <end position="67"/>
    </location>
</feature>
<evidence type="ECO:0000256" key="1">
    <source>
        <dbReference type="SAM" id="MobiDB-lite"/>
    </source>
</evidence>